<evidence type="ECO:0000313" key="7">
    <source>
        <dbReference type="EMBL" id="AIY41698.1"/>
    </source>
</evidence>
<dbReference type="InterPro" id="IPR029063">
    <property type="entry name" value="SAM-dependent_MTases_sf"/>
</dbReference>
<keyword evidence="2" id="KW-0489">Methyltransferase</keyword>
<evidence type="ECO:0000313" key="8">
    <source>
        <dbReference type="Proteomes" id="UP000030302"/>
    </source>
</evidence>
<dbReference type="EC" id="2.1.1.37" evidence="1"/>
<dbReference type="GO" id="GO:0009307">
    <property type="term" value="P:DNA restriction-modification system"/>
    <property type="evidence" value="ECO:0007669"/>
    <property type="project" value="UniProtKB-KW"/>
</dbReference>
<dbReference type="PANTHER" id="PTHR10629:SF52">
    <property type="entry name" value="DNA (CYTOSINE-5)-METHYLTRANSFERASE 1"/>
    <property type="match status" value="1"/>
</dbReference>
<dbReference type="EMBL" id="CP009962">
    <property type="protein sequence ID" value="AIY41698.1"/>
    <property type="molecule type" value="Genomic_DNA"/>
</dbReference>
<dbReference type="Gene3D" id="3.40.50.150">
    <property type="entry name" value="Vaccinia Virus protein VP39"/>
    <property type="match status" value="1"/>
</dbReference>
<evidence type="ECO:0000256" key="2">
    <source>
        <dbReference type="ARBA" id="ARBA00022603"/>
    </source>
</evidence>
<name>A0A0A1FAD4_9BURK</name>
<keyword evidence="3" id="KW-0808">Transferase</keyword>
<keyword evidence="4" id="KW-0949">S-adenosyl-L-methionine</keyword>
<dbReference type="Proteomes" id="UP000030302">
    <property type="component" value="Chromosome"/>
</dbReference>
<organism evidence="7 8">
    <name type="scientific">Collimonas arenae</name>
    <dbReference type="NCBI Taxonomy" id="279058"/>
    <lineage>
        <taxon>Bacteria</taxon>
        <taxon>Pseudomonadati</taxon>
        <taxon>Pseudomonadota</taxon>
        <taxon>Betaproteobacteria</taxon>
        <taxon>Burkholderiales</taxon>
        <taxon>Oxalobacteraceae</taxon>
        <taxon>Collimonas</taxon>
    </lineage>
</organism>
<dbReference type="PROSITE" id="PS00094">
    <property type="entry name" value="C5_MTASE_1"/>
    <property type="match status" value="1"/>
</dbReference>
<evidence type="ECO:0000256" key="1">
    <source>
        <dbReference type="ARBA" id="ARBA00011975"/>
    </source>
</evidence>
<dbReference type="GO" id="GO:0044027">
    <property type="term" value="P:negative regulation of gene expression via chromosomal CpG island methylation"/>
    <property type="evidence" value="ECO:0007669"/>
    <property type="project" value="TreeGrafter"/>
</dbReference>
<keyword evidence="8" id="KW-1185">Reference proteome</keyword>
<keyword evidence="5" id="KW-0680">Restriction system</keyword>
<evidence type="ECO:0000256" key="4">
    <source>
        <dbReference type="ARBA" id="ARBA00022691"/>
    </source>
</evidence>
<dbReference type="GO" id="GO:0032259">
    <property type="term" value="P:methylation"/>
    <property type="evidence" value="ECO:0007669"/>
    <property type="project" value="UniProtKB-KW"/>
</dbReference>
<comment type="catalytic activity">
    <reaction evidence="6">
        <text>a 2'-deoxycytidine in DNA + S-adenosyl-L-methionine = a 5-methyl-2'-deoxycytidine in DNA + S-adenosyl-L-homocysteine + H(+)</text>
        <dbReference type="Rhea" id="RHEA:13681"/>
        <dbReference type="Rhea" id="RHEA-COMP:11369"/>
        <dbReference type="Rhea" id="RHEA-COMP:11370"/>
        <dbReference type="ChEBI" id="CHEBI:15378"/>
        <dbReference type="ChEBI" id="CHEBI:57856"/>
        <dbReference type="ChEBI" id="CHEBI:59789"/>
        <dbReference type="ChEBI" id="CHEBI:85452"/>
        <dbReference type="ChEBI" id="CHEBI:85454"/>
        <dbReference type="EC" id="2.1.1.37"/>
    </reaction>
</comment>
<dbReference type="AlphaFoldDB" id="A0A0A1FAD4"/>
<evidence type="ECO:0000256" key="3">
    <source>
        <dbReference type="ARBA" id="ARBA00022679"/>
    </source>
</evidence>
<dbReference type="Pfam" id="PF00145">
    <property type="entry name" value="DNA_methylase"/>
    <property type="match status" value="1"/>
</dbReference>
<evidence type="ECO:0000256" key="5">
    <source>
        <dbReference type="ARBA" id="ARBA00022747"/>
    </source>
</evidence>
<dbReference type="GO" id="GO:0003886">
    <property type="term" value="F:DNA (cytosine-5-)-methyltransferase activity"/>
    <property type="evidence" value="ECO:0007669"/>
    <property type="project" value="UniProtKB-EC"/>
</dbReference>
<dbReference type="GO" id="GO:0003677">
    <property type="term" value="F:DNA binding"/>
    <property type="evidence" value="ECO:0007669"/>
    <property type="project" value="TreeGrafter"/>
</dbReference>
<dbReference type="InterPro" id="IPR001525">
    <property type="entry name" value="C5_MeTfrase"/>
</dbReference>
<dbReference type="SUPFAM" id="SSF53335">
    <property type="entry name" value="S-adenosyl-L-methionine-dependent methyltransferases"/>
    <property type="match status" value="1"/>
</dbReference>
<evidence type="ECO:0000256" key="6">
    <source>
        <dbReference type="ARBA" id="ARBA00047422"/>
    </source>
</evidence>
<gene>
    <name evidence="7" type="ORF">LT85_2540</name>
</gene>
<dbReference type="REBASE" id="97948">
    <property type="entry name" value="M.Car35ORF2540P"/>
</dbReference>
<dbReference type="InterPro" id="IPR050390">
    <property type="entry name" value="C5-Methyltransferase"/>
</dbReference>
<dbReference type="KEGG" id="care:LT85_2540"/>
<dbReference type="OrthoDB" id="9813719at2"/>
<dbReference type="STRING" id="279058.LT85_2540"/>
<dbReference type="PANTHER" id="PTHR10629">
    <property type="entry name" value="CYTOSINE-SPECIFIC METHYLTRANSFERASE"/>
    <property type="match status" value="1"/>
</dbReference>
<dbReference type="HOGENOM" id="CLU_1123510_0_0_4"/>
<protein>
    <recommendedName>
        <fullName evidence="1">DNA (cytosine-5-)-methyltransferase</fullName>
        <ecNumber evidence="1">2.1.1.37</ecNumber>
    </recommendedName>
</protein>
<proteinExistence type="predicted"/>
<reference evidence="8" key="1">
    <citation type="journal article" date="2014" name="Soil Biol. Biochem.">
        <title>Structure and function of bacterial communities in ageing soils: Insights from the Mendocino ecological staircase.</title>
        <authorList>
            <person name="Uroz S."/>
            <person name="Tech J.J."/>
            <person name="Sawaya N.A."/>
            <person name="Frey-Klett P."/>
            <person name="Leveau J.H.J."/>
        </authorList>
    </citation>
    <scope>NUCLEOTIDE SEQUENCE [LARGE SCALE GENOMIC DNA]</scope>
    <source>
        <strain evidence="8">Cal35</strain>
    </source>
</reference>
<dbReference type="InterPro" id="IPR018117">
    <property type="entry name" value="C5_DNA_meth_AS"/>
</dbReference>
<sequence>MRSLHDIFTCDLPGVTGPGFVTPAQSQCDRPGVTQPARVTGARSQLLLSLFPGIDLFGRGFEEEGFSVVRGPDPLFGGDIRAFHVPPGRFDGVFGGPPCPDFSKARRSAPTGYGLEMIREFERVVCESRPDWWLMENVPGVPDLHIDGYSHQRIDLNAREVGLDQNRHRHFQFGHRDGLVITVPRGPKSTTFQPCCVASEGAQMGRRDWEKFCGLQGLTQAPSLDQLTLSARYRAVGNGVPVNMARALARAILRASSPDAVRLCGCGCGRPVEGKAIYAIPACRKRVQRRSVTDLVQLAVGGSL</sequence>
<accession>A0A0A1FAD4</accession>